<accession>A0ABV5R713</accession>
<dbReference type="RefSeq" id="WP_345516683.1">
    <property type="nucleotide sequence ID" value="NZ_BAAAXD010000039.1"/>
</dbReference>
<keyword evidence="2" id="KW-1185">Reference proteome</keyword>
<sequence>MTALFFLLGTHRLTDEDRTYVQGTDAKSQRCADMWVEGEFRPDVEELVVVFPNRYASAGDCLQGAARWEYFGSQPADSRLRDLDRLLKPAHSQEYADIWEVVVFGHTGTLNFTKIHQKVCRQAVKVWAYDELPRRRGSCWRSGCRR</sequence>
<reference evidence="1 2" key="1">
    <citation type="submission" date="2024-09" db="EMBL/GenBank/DDBJ databases">
        <authorList>
            <person name="Sun Q."/>
            <person name="Mori K."/>
        </authorList>
    </citation>
    <scope>NUCLEOTIDE SEQUENCE [LARGE SCALE GENOMIC DNA]</scope>
    <source>
        <strain evidence="1 2">JCM 3331</strain>
    </source>
</reference>
<dbReference type="Proteomes" id="UP001589710">
    <property type="component" value="Unassembled WGS sequence"/>
</dbReference>
<comment type="caution">
    <text evidence="1">The sequence shown here is derived from an EMBL/GenBank/DDBJ whole genome shotgun (WGS) entry which is preliminary data.</text>
</comment>
<proteinExistence type="predicted"/>
<dbReference type="EMBL" id="JBHMCG010000063">
    <property type="protein sequence ID" value="MFB9573627.1"/>
    <property type="molecule type" value="Genomic_DNA"/>
</dbReference>
<evidence type="ECO:0000313" key="1">
    <source>
        <dbReference type="EMBL" id="MFB9573627.1"/>
    </source>
</evidence>
<name>A0ABV5R713_9ACTN</name>
<organism evidence="1 2">
    <name type="scientific">Streptomyces yanii</name>
    <dbReference type="NCBI Taxonomy" id="78510"/>
    <lineage>
        <taxon>Bacteria</taxon>
        <taxon>Bacillati</taxon>
        <taxon>Actinomycetota</taxon>
        <taxon>Actinomycetes</taxon>
        <taxon>Kitasatosporales</taxon>
        <taxon>Streptomycetaceae</taxon>
        <taxon>Streptomyces</taxon>
    </lineage>
</organism>
<evidence type="ECO:0000313" key="2">
    <source>
        <dbReference type="Proteomes" id="UP001589710"/>
    </source>
</evidence>
<gene>
    <name evidence="1" type="ORF">ACFFTL_15190</name>
</gene>
<protein>
    <submittedName>
        <fullName evidence="1">Uncharacterized protein</fullName>
    </submittedName>
</protein>